<dbReference type="AlphaFoldDB" id="A0AAU9XFE0"/>
<keyword evidence="5" id="KW-1185">Reference proteome</keyword>
<dbReference type="InterPro" id="IPR000742">
    <property type="entry name" value="EGF"/>
</dbReference>
<evidence type="ECO:0000313" key="5">
    <source>
        <dbReference type="Proteomes" id="UP001159428"/>
    </source>
</evidence>
<keyword evidence="1" id="KW-0245">EGF-like domain</keyword>
<dbReference type="PROSITE" id="PS00022">
    <property type="entry name" value="EGF_1"/>
    <property type="match status" value="1"/>
</dbReference>
<keyword evidence="1" id="KW-1015">Disulfide bond</keyword>
<organism evidence="4 5">
    <name type="scientific">Pocillopora meandrina</name>
    <dbReference type="NCBI Taxonomy" id="46732"/>
    <lineage>
        <taxon>Eukaryota</taxon>
        <taxon>Metazoa</taxon>
        <taxon>Cnidaria</taxon>
        <taxon>Anthozoa</taxon>
        <taxon>Hexacorallia</taxon>
        <taxon>Scleractinia</taxon>
        <taxon>Astrocoeniina</taxon>
        <taxon>Pocilloporidae</taxon>
        <taxon>Pocillopora</taxon>
    </lineage>
</organism>
<sequence length="92" mass="9650">MRTTLAIIFLLAGIDYTAATKHKAAAPPKEDGVPSGSSECDPPLRDDYCLNGGTCFKLPGVAGSHCVCPKGFEGARCQDVTIDFDKSGENSN</sequence>
<name>A0AAU9XFE0_9CNID</name>
<evidence type="ECO:0000313" key="4">
    <source>
        <dbReference type="EMBL" id="CAH3144473.1"/>
    </source>
</evidence>
<comment type="caution">
    <text evidence="1">Lacks conserved residue(s) required for the propagation of feature annotation.</text>
</comment>
<dbReference type="Pfam" id="PF00008">
    <property type="entry name" value="EGF"/>
    <property type="match status" value="1"/>
</dbReference>
<dbReference type="Proteomes" id="UP001159428">
    <property type="component" value="Unassembled WGS sequence"/>
</dbReference>
<comment type="caution">
    <text evidence="4">The sequence shown here is derived from an EMBL/GenBank/DDBJ whole genome shotgun (WGS) entry which is preliminary data.</text>
</comment>
<feature type="chain" id="PRO_5043841035" description="EGF-like domain-containing protein" evidence="2">
    <location>
        <begin position="20"/>
        <end position="92"/>
    </location>
</feature>
<evidence type="ECO:0000256" key="1">
    <source>
        <dbReference type="PROSITE-ProRule" id="PRU00076"/>
    </source>
</evidence>
<dbReference type="PROSITE" id="PS01186">
    <property type="entry name" value="EGF_2"/>
    <property type="match status" value="1"/>
</dbReference>
<feature type="disulfide bond" evidence="1">
    <location>
        <begin position="68"/>
        <end position="77"/>
    </location>
</feature>
<evidence type="ECO:0000256" key="2">
    <source>
        <dbReference type="SAM" id="SignalP"/>
    </source>
</evidence>
<dbReference type="SUPFAM" id="SSF57196">
    <property type="entry name" value="EGF/Laminin"/>
    <property type="match status" value="1"/>
</dbReference>
<reference evidence="4 5" key="1">
    <citation type="submission" date="2022-05" db="EMBL/GenBank/DDBJ databases">
        <authorList>
            <consortium name="Genoscope - CEA"/>
            <person name="William W."/>
        </authorList>
    </citation>
    <scope>NUCLEOTIDE SEQUENCE [LARGE SCALE GENOMIC DNA]</scope>
</reference>
<evidence type="ECO:0000259" key="3">
    <source>
        <dbReference type="PROSITE" id="PS50026"/>
    </source>
</evidence>
<dbReference type="SMART" id="SM00181">
    <property type="entry name" value="EGF"/>
    <property type="match status" value="1"/>
</dbReference>
<protein>
    <recommendedName>
        <fullName evidence="3">EGF-like domain-containing protein</fullName>
    </recommendedName>
</protein>
<accession>A0AAU9XFE0</accession>
<feature type="disulfide bond" evidence="1">
    <location>
        <begin position="49"/>
        <end position="66"/>
    </location>
</feature>
<proteinExistence type="predicted"/>
<keyword evidence="2" id="KW-0732">Signal</keyword>
<feature type="domain" description="EGF-like" evidence="3">
    <location>
        <begin position="36"/>
        <end position="78"/>
    </location>
</feature>
<dbReference type="EMBL" id="CALNXJ010000039">
    <property type="protein sequence ID" value="CAH3144473.1"/>
    <property type="molecule type" value="Genomic_DNA"/>
</dbReference>
<dbReference type="CDD" id="cd00054">
    <property type="entry name" value="EGF_CA"/>
    <property type="match status" value="1"/>
</dbReference>
<dbReference type="PROSITE" id="PS50026">
    <property type="entry name" value="EGF_3"/>
    <property type="match status" value="1"/>
</dbReference>
<dbReference type="Gene3D" id="2.10.25.10">
    <property type="entry name" value="Laminin"/>
    <property type="match status" value="1"/>
</dbReference>
<feature type="signal peptide" evidence="2">
    <location>
        <begin position="1"/>
        <end position="19"/>
    </location>
</feature>
<gene>
    <name evidence="4" type="ORF">PMEA_00021046</name>
</gene>